<gene>
    <name evidence="3" type="ORF">D9758_005228</name>
</gene>
<evidence type="ECO:0008006" key="5">
    <source>
        <dbReference type="Google" id="ProtNLM"/>
    </source>
</evidence>
<evidence type="ECO:0000259" key="1">
    <source>
        <dbReference type="Pfam" id="PF14214"/>
    </source>
</evidence>
<name>A0A8H5LWI0_9AGAR</name>
<dbReference type="EMBL" id="JAACJM010000005">
    <property type="protein sequence ID" value="KAF5372605.1"/>
    <property type="molecule type" value="Genomic_DNA"/>
</dbReference>
<comment type="caution">
    <text evidence="3">The sequence shown here is derived from an EMBL/GenBank/DDBJ whole genome shotgun (WGS) entry which is preliminary data.</text>
</comment>
<feature type="domain" description="Helitron helicase-like" evidence="1">
    <location>
        <begin position="235"/>
        <end position="392"/>
    </location>
</feature>
<dbReference type="Proteomes" id="UP000559256">
    <property type="component" value="Unassembled WGS sequence"/>
</dbReference>
<evidence type="ECO:0000313" key="4">
    <source>
        <dbReference type="Proteomes" id="UP000559256"/>
    </source>
</evidence>
<reference evidence="3 4" key="1">
    <citation type="journal article" date="2020" name="ISME J.">
        <title>Uncovering the hidden diversity of litter-decomposition mechanisms in mushroom-forming fungi.</title>
        <authorList>
            <person name="Floudas D."/>
            <person name="Bentzer J."/>
            <person name="Ahren D."/>
            <person name="Johansson T."/>
            <person name="Persson P."/>
            <person name="Tunlid A."/>
        </authorList>
    </citation>
    <scope>NUCLEOTIDE SEQUENCE [LARGE SCALE GENOMIC DNA]</scope>
    <source>
        <strain evidence="3 4">CBS 291.85</strain>
    </source>
</reference>
<organism evidence="3 4">
    <name type="scientific">Tetrapyrgos nigripes</name>
    <dbReference type="NCBI Taxonomy" id="182062"/>
    <lineage>
        <taxon>Eukaryota</taxon>
        <taxon>Fungi</taxon>
        <taxon>Dikarya</taxon>
        <taxon>Basidiomycota</taxon>
        <taxon>Agaricomycotina</taxon>
        <taxon>Agaricomycetes</taxon>
        <taxon>Agaricomycetidae</taxon>
        <taxon>Agaricales</taxon>
        <taxon>Marasmiineae</taxon>
        <taxon>Marasmiaceae</taxon>
        <taxon>Tetrapyrgos</taxon>
    </lineage>
</organism>
<protein>
    <recommendedName>
        <fullName evidence="5">Helitron helicase-like domain-containing protein</fullName>
    </recommendedName>
</protein>
<dbReference type="Pfam" id="PF20209">
    <property type="entry name" value="DUF6570"/>
    <property type="match status" value="1"/>
</dbReference>
<dbReference type="AlphaFoldDB" id="A0A8H5LWI0"/>
<proteinExistence type="predicted"/>
<dbReference type="Pfam" id="PF14214">
    <property type="entry name" value="Helitron_like_N"/>
    <property type="match status" value="1"/>
</dbReference>
<evidence type="ECO:0000313" key="3">
    <source>
        <dbReference type="EMBL" id="KAF5372605.1"/>
    </source>
</evidence>
<feature type="domain" description="DUF6570" evidence="2">
    <location>
        <begin position="34"/>
        <end position="138"/>
    </location>
</feature>
<dbReference type="InterPro" id="IPR025476">
    <property type="entry name" value="Helitron_helicase-like"/>
</dbReference>
<accession>A0A8H5LWI0</accession>
<dbReference type="OrthoDB" id="3254930at2759"/>
<evidence type="ECO:0000259" key="2">
    <source>
        <dbReference type="Pfam" id="PF20209"/>
    </source>
</evidence>
<sequence length="400" mass="44749">MTAVEEGGCAVCGQLKLMSTLLPIKQVKKLLNVLRVTGVTRKERQTSSDEITGMRKMISHVIAFDSPVMKVYDVLPPPPEDLDEVLAIMFTGPCKPTEKDYKRTPMLVRRKQVFEALTWLRLNHPAYEDVKISMDNLNKYPEDTPPVTVAFKEMQSEGNRIPEATSIHDNELEIGTELGSVPFVVHGITGEQLQNTSVELQKAKALAYLKSQAFSHEQVKKTTSNGFALTQKESFSAIADRILNLNPHVLNTLIDKLSKGGIVRPETEEEKLCYEVIQDLDHVGGTVKGSMSSKKFLRTELWSLISYLGAPSWYITFAPSDLTHSLCLYYAISDETFDLNLNLPNDERTRKIINNPVAGAKFFDFMVQMFIKHILGVDTDHDGVFGKTSAILAPLNSKED</sequence>
<keyword evidence="4" id="KW-1185">Reference proteome</keyword>
<dbReference type="InterPro" id="IPR046700">
    <property type="entry name" value="DUF6570"/>
</dbReference>